<feature type="domain" description="Caspase family p20" evidence="11">
    <location>
        <begin position="85"/>
        <end position="209"/>
    </location>
</feature>
<dbReference type="CDD" id="cd00032">
    <property type="entry name" value="CASc"/>
    <property type="match status" value="1"/>
</dbReference>
<dbReference type="Gene3D" id="3.40.50.1460">
    <property type="match status" value="1"/>
</dbReference>
<organism evidence="12 13">
    <name type="scientific">Chelydra serpentina</name>
    <name type="common">Snapping turtle</name>
    <name type="synonym">Testudo serpentina</name>
    <dbReference type="NCBI Taxonomy" id="8475"/>
    <lineage>
        <taxon>Eukaryota</taxon>
        <taxon>Metazoa</taxon>
        <taxon>Chordata</taxon>
        <taxon>Craniata</taxon>
        <taxon>Vertebrata</taxon>
        <taxon>Euteleostomi</taxon>
        <taxon>Archelosauria</taxon>
        <taxon>Testudinata</taxon>
        <taxon>Testudines</taxon>
        <taxon>Cryptodira</taxon>
        <taxon>Durocryptodira</taxon>
        <taxon>Americhelydia</taxon>
        <taxon>Chelydroidea</taxon>
        <taxon>Chelydridae</taxon>
        <taxon>Chelydra</taxon>
    </lineage>
</organism>
<evidence type="ECO:0000256" key="7">
    <source>
        <dbReference type="PIRSR" id="PIRSR038001-1"/>
    </source>
</evidence>
<accession>A0A8T1T9G3</accession>
<dbReference type="InterPro" id="IPR016129">
    <property type="entry name" value="Caspase_his_AS"/>
</dbReference>
<keyword evidence="13" id="KW-1185">Reference proteome</keyword>
<dbReference type="OrthoDB" id="6116485at2759"/>
<name>A0A8T1T9G3_CHESE</name>
<evidence type="ECO:0000256" key="2">
    <source>
        <dbReference type="ARBA" id="ARBA00022670"/>
    </source>
</evidence>
<evidence type="ECO:0000256" key="4">
    <source>
        <dbReference type="ARBA" id="ARBA00022801"/>
    </source>
</evidence>
<evidence type="ECO:0000259" key="11">
    <source>
        <dbReference type="PROSITE" id="PS50208"/>
    </source>
</evidence>
<evidence type="ECO:0000256" key="5">
    <source>
        <dbReference type="ARBA" id="ARBA00022807"/>
    </source>
</evidence>
<dbReference type="PROSITE" id="PS50207">
    <property type="entry name" value="CASPASE_P10"/>
    <property type="match status" value="1"/>
</dbReference>
<dbReference type="GO" id="GO:0097194">
    <property type="term" value="P:execution phase of apoptosis"/>
    <property type="evidence" value="ECO:0007669"/>
    <property type="project" value="TreeGrafter"/>
</dbReference>
<keyword evidence="2" id="KW-0645">Protease</keyword>
<evidence type="ECO:0000313" key="12">
    <source>
        <dbReference type="EMBL" id="KAG6937435.1"/>
    </source>
</evidence>
<keyword evidence="5" id="KW-0788">Thiol protease</keyword>
<reference evidence="12 13" key="1">
    <citation type="journal article" date="2020" name="G3 (Bethesda)">
        <title>Draft Genome of the Common Snapping Turtle, Chelydra serpentina, a Model for Phenotypic Plasticity in Reptiles.</title>
        <authorList>
            <person name="Das D."/>
            <person name="Singh S.K."/>
            <person name="Bierstedt J."/>
            <person name="Erickson A."/>
            <person name="Galli G.L.J."/>
            <person name="Crossley D.A. 2nd"/>
            <person name="Rhen T."/>
        </authorList>
    </citation>
    <scope>NUCLEOTIDE SEQUENCE [LARGE SCALE GENOMIC DNA]</scope>
    <source>
        <strain evidence="12">KW</strain>
    </source>
</reference>
<proteinExistence type="inferred from homology"/>
<dbReference type="PANTHER" id="PTHR10454:SF31">
    <property type="entry name" value="CASPASE-7"/>
    <property type="match status" value="1"/>
</dbReference>
<dbReference type="GO" id="GO:0006508">
    <property type="term" value="P:proteolysis"/>
    <property type="evidence" value="ECO:0007669"/>
    <property type="project" value="UniProtKB-KW"/>
</dbReference>
<feature type="domain" description="Caspase family p10" evidence="10">
    <location>
        <begin position="231"/>
        <end position="323"/>
    </location>
</feature>
<keyword evidence="4" id="KW-0378">Hydrolase</keyword>
<evidence type="ECO:0000256" key="1">
    <source>
        <dbReference type="ARBA" id="ARBA00010134"/>
    </source>
</evidence>
<feature type="compositionally biased region" description="Basic and acidic residues" evidence="9">
    <location>
        <begin position="36"/>
        <end position="45"/>
    </location>
</feature>
<feature type="active site" evidence="7">
    <location>
        <position position="205"/>
    </location>
</feature>
<sequence>PRCRRRGGRCKMEENQSGPVPTQKDEDQDGDQGDTVDARPDRSDRFSFFGNKKKKNGQEQQPEAPVSNQCRIIHPTFKYNMNYKKVGKCIIINNKNFEDQTEVGTRSGTEQDAGALQKCFRNLGFEVVVYNDQCCDDMIKLLQQAAEENHSEAACFACIFLSHGKEGYIYGTDGFLEIKDLTTFFRGDKCKTLIGKPKLFFIQACRGSTFDNGIQTDSGLADDTEVTDANPKYKIPVEADFLLAYSTVSGYYSWRNPGRGSWFVQSLCSILNDHGKQLEIMQILTRVNYMVATSYESQSDDPRYSEKKQIPCVVSMLTKELYF</sequence>
<dbReference type="Pfam" id="PF00656">
    <property type="entry name" value="Peptidase_C14"/>
    <property type="match status" value="1"/>
</dbReference>
<feature type="compositionally biased region" description="Polar residues" evidence="9">
    <location>
        <begin position="58"/>
        <end position="67"/>
    </location>
</feature>
<dbReference type="SUPFAM" id="SSF52129">
    <property type="entry name" value="Caspase-like"/>
    <property type="match status" value="1"/>
</dbReference>
<dbReference type="GO" id="GO:0043525">
    <property type="term" value="P:positive regulation of neuron apoptotic process"/>
    <property type="evidence" value="ECO:0007669"/>
    <property type="project" value="TreeGrafter"/>
</dbReference>
<evidence type="ECO:0000256" key="3">
    <source>
        <dbReference type="ARBA" id="ARBA00022703"/>
    </source>
</evidence>
<dbReference type="SMART" id="SM00115">
    <property type="entry name" value="CASc"/>
    <property type="match status" value="1"/>
</dbReference>
<feature type="non-terminal residue" evidence="12">
    <location>
        <position position="1"/>
    </location>
</feature>
<dbReference type="InterPro" id="IPR001309">
    <property type="entry name" value="Pept_C14_p20"/>
</dbReference>
<dbReference type="InterPro" id="IPR002138">
    <property type="entry name" value="Pept_C14_p10"/>
</dbReference>
<evidence type="ECO:0000256" key="9">
    <source>
        <dbReference type="SAM" id="MobiDB-lite"/>
    </source>
</evidence>
<keyword evidence="6" id="KW-0865">Zymogen</keyword>
<evidence type="ECO:0000313" key="13">
    <source>
        <dbReference type="Proteomes" id="UP000765507"/>
    </source>
</evidence>
<evidence type="ECO:0000256" key="6">
    <source>
        <dbReference type="ARBA" id="ARBA00023145"/>
    </source>
</evidence>
<evidence type="ECO:0000259" key="10">
    <source>
        <dbReference type="PROSITE" id="PS50207"/>
    </source>
</evidence>
<dbReference type="FunFam" id="3.40.50.1460:FF:000001">
    <property type="entry name" value="Caspase-3 preproprotein"/>
    <property type="match status" value="1"/>
</dbReference>
<dbReference type="EMBL" id="JAHGAV010000024">
    <property type="protein sequence ID" value="KAG6937435.1"/>
    <property type="molecule type" value="Genomic_DNA"/>
</dbReference>
<comment type="similarity">
    <text evidence="1 8">Belongs to the peptidase C14A family.</text>
</comment>
<dbReference type="PROSITE" id="PS01121">
    <property type="entry name" value="CASPASE_HIS"/>
    <property type="match status" value="1"/>
</dbReference>
<evidence type="ECO:0000256" key="8">
    <source>
        <dbReference type="RuleBase" id="RU003971"/>
    </source>
</evidence>
<dbReference type="PROSITE" id="PS01122">
    <property type="entry name" value="CASPASE_CYS"/>
    <property type="match status" value="1"/>
</dbReference>
<dbReference type="InterPro" id="IPR011600">
    <property type="entry name" value="Pept_C14_caspase"/>
</dbReference>
<dbReference type="AlphaFoldDB" id="A0A8T1T9G3"/>
<dbReference type="GO" id="GO:0005737">
    <property type="term" value="C:cytoplasm"/>
    <property type="evidence" value="ECO:0007669"/>
    <property type="project" value="TreeGrafter"/>
</dbReference>
<comment type="caution">
    <text evidence="12">The sequence shown here is derived from an EMBL/GenBank/DDBJ whole genome shotgun (WGS) entry which is preliminary data.</text>
</comment>
<gene>
    <name evidence="12" type="primary">CASP7</name>
    <name evidence="12" type="ORF">G0U57_009630</name>
</gene>
<dbReference type="PANTHER" id="PTHR10454">
    <property type="entry name" value="CASPASE"/>
    <property type="match status" value="1"/>
</dbReference>
<dbReference type="PRINTS" id="PR00376">
    <property type="entry name" value="IL1BCENZYME"/>
</dbReference>
<feature type="active site" evidence="7">
    <location>
        <position position="163"/>
    </location>
</feature>
<dbReference type="GO" id="GO:0004197">
    <property type="term" value="F:cysteine-type endopeptidase activity"/>
    <property type="evidence" value="ECO:0007669"/>
    <property type="project" value="InterPro"/>
</dbReference>
<dbReference type="InterPro" id="IPR029030">
    <property type="entry name" value="Caspase-like_dom_sf"/>
</dbReference>
<dbReference type="PROSITE" id="PS50208">
    <property type="entry name" value="CASPASE_P20"/>
    <property type="match status" value="1"/>
</dbReference>
<keyword evidence="3" id="KW-0053">Apoptosis</keyword>
<feature type="region of interest" description="Disordered" evidence="9">
    <location>
        <begin position="1"/>
        <end position="67"/>
    </location>
</feature>
<dbReference type="InterPro" id="IPR015917">
    <property type="entry name" value="Pept_C14A"/>
</dbReference>
<dbReference type="Proteomes" id="UP000765507">
    <property type="component" value="Unassembled WGS sequence"/>
</dbReference>
<dbReference type="InterPro" id="IPR033139">
    <property type="entry name" value="Caspase_cys_AS"/>
</dbReference>
<protein>
    <submittedName>
        <fullName evidence="12">Caspase 7</fullName>
    </submittedName>
</protein>
<dbReference type="PIRSF" id="PIRSF038001">
    <property type="entry name" value="Caspase_ICE"/>
    <property type="match status" value="1"/>
</dbReference>
<dbReference type="InterPro" id="IPR002398">
    <property type="entry name" value="Pept_C14"/>
</dbReference>